<reference evidence="2" key="2">
    <citation type="submission" date="2022-06" db="EMBL/GenBank/DDBJ databases">
        <title>Complete genome sequence and characterization of Cupriavidus gilardii QJ1 isolated from contaminating cells.</title>
        <authorList>
            <person name="Qi J."/>
        </authorList>
    </citation>
    <scope>NUCLEOTIDE SEQUENCE</scope>
    <source>
        <strain evidence="2">QJ1</strain>
    </source>
</reference>
<dbReference type="GeneID" id="70687264"/>
<reference evidence="1 3" key="1">
    <citation type="submission" date="2020-05" db="EMBL/GenBank/DDBJ databases">
        <title>MicrobeNet Type strains.</title>
        <authorList>
            <person name="Nicholson A.C."/>
        </authorList>
    </citation>
    <scope>NUCLEOTIDE SEQUENCE [LARGE SCALE GENOMIC DNA]</scope>
    <source>
        <strain evidence="1 3">ATCC 700815</strain>
    </source>
</reference>
<dbReference type="Proteomes" id="UP000542973">
    <property type="component" value="Unassembled WGS sequence"/>
</dbReference>
<proteinExistence type="predicted"/>
<keyword evidence="4" id="KW-1185">Reference proteome</keyword>
<evidence type="ECO:0000313" key="2">
    <source>
        <dbReference type="EMBL" id="USE78259.1"/>
    </source>
</evidence>
<accession>A0A6N1B9A2</accession>
<sequence length="80" mass="8975">MSAEFLEQHVKALIAFARETEEQLAKDPHDFWCAAALKVQYQAIAKAWHELAVARAAQTRQPCELRLIAPPTKAQGWSST</sequence>
<evidence type="ECO:0000313" key="4">
    <source>
        <dbReference type="Proteomes" id="UP001056648"/>
    </source>
</evidence>
<evidence type="ECO:0000313" key="3">
    <source>
        <dbReference type="Proteomes" id="UP000542973"/>
    </source>
</evidence>
<dbReference type="EMBL" id="JABEMD010000040">
    <property type="protein sequence ID" value="NNH13140.1"/>
    <property type="molecule type" value="Genomic_DNA"/>
</dbReference>
<dbReference type="EMBL" id="CP098735">
    <property type="protein sequence ID" value="USE78259.1"/>
    <property type="molecule type" value="Genomic_DNA"/>
</dbReference>
<evidence type="ECO:0000313" key="1">
    <source>
        <dbReference type="EMBL" id="NNH13140.1"/>
    </source>
</evidence>
<name>A0A6N1B9A2_9BURK</name>
<dbReference type="RefSeq" id="WP_144425978.1">
    <property type="nucleotide sequence ID" value="NZ_BAAAEB010000019.1"/>
</dbReference>
<gene>
    <name evidence="1" type="ORF">HLB16_19960</name>
    <name evidence="2" type="ORF">NDR89_04320</name>
</gene>
<protein>
    <submittedName>
        <fullName evidence="1">Uncharacterized protein</fullName>
    </submittedName>
</protein>
<dbReference type="Proteomes" id="UP001056648">
    <property type="component" value="Chromosome 1"/>
</dbReference>
<dbReference type="AlphaFoldDB" id="A0A6N1B9A2"/>
<organism evidence="1 3">
    <name type="scientific">Cupriavidus gilardii</name>
    <dbReference type="NCBI Taxonomy" id="82541"/>
    <lineage>
        <taxon>Bacteria</taxon>
        <taxon>Pseudomonadati</taxon>
        <taxon>Pseudomonadota</taxon>
        <taxon>Betaproteobacteria</taxon>
        <taxon>Burkholderiales</taxon>
        <taxon>Burkholderiaceae</taxon>
        <taxon>Cupriavidus</taxon>
    </lineage>
</organism>